<dbReference type="PANTHER" id="PTHR23517">
    <property type="entry name" value="RESISTANCE PROTEIN MDTM, PUTATIVE-RELATED-RELATED"/>
    <property type="match status" value="1"/>
</dbReference>
<dbReference type="InterPro" id="IPR050171">
    <property type="entry name" value="MFS_Transporters"/>
</dbReference>
<feature type="transmembrane region" description="Helical" evidence="7">
    <location>
        <begin position="339"/>
        <end position="364"/>
    </location>
</feature>
<feature type="transmembrane region" description="Helical" evidence="7">
    <location>
        <begin position="283"/>
        <end position="302"/>
    </location>
</feature>
<evidence type="ECO:0000259" key="8">
    <source>
        <dbReference type="PROSITE" id="PS50850"/>
    </source>
</evidence>
<keyword evidence="4 7" id="KW-0812">Transmembrane</keyword>
<feature type="transmembrane region" description="Helical" evidence="7">
    <location>
        <begin position="314"/>
        <end position="333"/>
    </location>
</feature>
<evidence type="ECO:0000313" key="10">
    <source>
        <dbReference type="Proteomes" id="UP000177122"/>
    </source>
</evidence>
<feature type="transmembrane region" description="Helical" evidence="7">
    <location>
        <begin position="385"/>
        <end position="402"/>
    </location>
</feature>
<reference evidence="9 10" key="1">
    <citation type="journal article" date="2016" name="Nat. Commun.">
        <title>Thousands of microbial genomes shed light on interconnected biogeochemical processes in an aquifer system.</title>
        <authorList>
            <person name="Anantharaman K."/>
            <person name="Brown C.T."/>
            <person name="Hug L.A."/>
            <person name="Sharon I."/>
            <person name="Castelle C.J."/>
            <person name="Probst A.J."/>
            <person name="Thomas B.C."/>
            <person name="Singh A."/>
            <person name="Wilkins M.J."/>
            <person name="Karaoz U."/>
            <person name="Brodie E.L."/>
            <person name="Williams K.H."/>
            <person name="Hubbard S.S."/>
            <person name="Banfield J.F."/>
        </authorList>
    </citation>
    <scope>NUCLEOTIDE SEQUENCE [LARGE SCALE GENOMIC DNA]</scope>
</reference>
<feature type="transmembrane region" description="Helical" evidence="7">
    <location>
        <begin position="137"/>
        <end position="158"/>
    </location>
</feature>
<gene>
    <name evidence="9" type="ORF">A2845_01075</name>
</gene>
<evidence type="ECO:0000256" key="5">
    <source>
        <dbReference type="ARBA" id="ARBA00022989"/>
    </source>
</evidence>
<dbReference type="Gene3D" id="1.20.1250.20">
    <property type="entry name" value="MFS general substrate transporter like domains"/>
    <property type="match status" value="2"/>
</dbReference>
<organism evidence="9 10">
    <name type="scientific">Candidatus Lloydbacteria bacterium RIFCSPHIGHO2_01_FULL_49_22</name>
    <dbReference type="NCBI Taxonomy" id="1798658"/>
    <lineage>
        <taxon>Bacteria</taxon>
        <taxon>Candidatus Lloydiibacteriota</taxon>
    </lineage>
</organism>
<dbReference type="InterPro" id="IPR020846">
    <property type="entry name" value="MFS_dom"/>
</dbReference>
<name>A0A1G2CWG9_9BACT</name>
<proteinExistence type="predicted"/>
<feature type="transmembrane region" description="Helical" evidence="7">
    <location>
        <begin position="34"/>
        <end position="55"/>
    </location>
</feature>
<evidence type="ECO:0000256" key="3">
    <source>
        <dbReference type="ARBA" id="ARBA00022475"/>
    </source>
</evidence>
<feature type="domain" description="Major facilitator superfamily (MFS) profile" evidence="8">
    <location>
        <begin position="34"/>
        <end position="430"/>
    </location>
</feature>
<evidence type="ECO:0000256" key="4">
    <source>
        <dbReference type="ARBA" id="ARBA00022692"/>
    </source>
</evidence>
<evidence type="ECO:0000313" key="9">
    <source>
        <dbReference type="EMBL" id="OGZ05725.1"/>
    </source>
</evidence>
<feature type="transmembrane region" description="Helical" evidence="7">
    <location>
        <begin position="82"/>
        <end position="101"/>
    </location>
</feature>
<dbReference type="GO" id="GO:0022857">
    <property type="term" value="F:transmembrane transporter activity"/>
    <property type="evidence" value="ECO:0007669"/>
    <property type="project" value="InterPro"/>
</dbReference>
<evidence type="ECO:0000256" key="2">
    <source>
        <dbReference type="ARBA" id="ARBA00022448"/>
    </source>
</evidence>
<dbReference type="SUPFAM" id="SSF103473">
    <property type="entry name" value="MFS general substrate transporter"/>
    <property type="match status" value="2"/>
</dbReference>
<dbReference type="Proteomes" id="UP000177122">
    <property type="component" value="Unassembled WGS sequence"/>
</dbReference>
<dbReference type="InterPro" id="IPR011701">
    <property type="entry name" value="MFS"/>
</dbReference>
<protein>
    <recommendedName>
        <fullName evidence="8">Major facilitator superfamily (MFS) profile domain-containing protein</fullName>
    </recommendedName>
</protein>
<feature type="transmembrane region" description="Helical" evidence="7">
    <location>
        <begin position="202"/>
        <end position="221"/>
    </location>
</feature>
<evidence type="ECO:0000256" key="6">
    <source>
        <dbReference type="ARBA" id="ARBA00023136"/>
    </source>
</evidence>
<dbReference type="AlphaFoldDB" id="A0A1G2CWG9"/>
<keyword evidence="5 7" id="KW-1133">Transmembrane helix</keyword>
<feature type="transmembrane region" description="Helical" evidence="7">
    <location>
        <begin position="250"/>
        <end position="271"/>
    </location>
</feature>
<evidence type="ECO:0000256" key="7">
    <source>
        <dbReference type="SAM" id="Phobius"/>
    </source>
</evidence>
<feature type="transmembrane region" description="Helical" evidence="7">
    <location>
        <begin position="170"/>
        <end position="190"/>
    </location>
</feature>
<dbReference type="PROSITE" id="PS50850">
    <property type="entry name" value="MFS"/>
    <property type="match status" value="1"/>
</dbReference>
<dbReference type="CDD" id="cd06174">
    <property type="entry name" value="MFS"/>
    <property type="match status" value="1"/>
</dbReference>
<comment type="caution">
    <text evidence="9">The sequence shown here is derived from an EMBL/GenBank/DDBJ whole genome shotgun (WGS) entry which is preliminary data.</text>
</comment>
<feature type="transmembrane region" description="Helical" evidence="7">
    <location>
        <begin position="113"/>
        <end position="131"/>
    </location>
</feature>
<evidence type="ECO:0000256" key="1">
    <source>
        <dbReference type="ARBA" id="ARBA00004651"/>
    </source>
</evidence>
<accession>A0A1G2CWG9</accession>
<sequence>MQKSGFGCFFCDYFCYNALMNIFKRATPLSAKTAFIALSMLLFFFSAQVSLTIYVDSSYIQHSISGTPSLSSMKIWSEPENTVGTLYTFASLITLLALFYAPRVLRKHGNYRWTLSLIILHIILLLGLAMFDSAWLIIPLFVIEAALISTLYFNFDVFLERYSSNEKTGVVRGLFLVIGSIAWLLPPFFAGQIVDQYGFQPVYLLGALIMVPTIFIIMYWFNGFEDLAYEDVPKLMSLDTKVERDDIKNILIVNFFLQFFYSWMIIYFPLYLHDHLGVSFTDIGLITTFALSAFIIFPYPLGWLADKLIGEKELLVAGFLIMAGTSALIPILSEAKVGLLVWTILLFVGRSGAATVESMSETFFFKKINGRQAGLIGHFRRSRPMAFIAAPILASILLQFQIVTMVQLFSVLAGIMLIAVYFPLRLVDTK</sequence>
<dbReference type="GO" id="GO:0005886">
    <property type="term" value="C:plasma membrane"/>
    <property type="evidence" value="ECO:0007669"/>
    <property type="project" value="UniProtKB-SubCell"/>
</dbReference>
<feature type="transmembrane region" description="Helical" evidence="7">
    <location>
        <begin position="408"/>
        <end position="427"/>
    </location>
</feature>
<dbReference type="InterPro" id="IPR036259">
    <property type="entry name" value="MFS_trans_sf"/>
</dbReference>
<dbReference type="EMBL" id="MHLI01000007">
    <property type="protein sequence ID" value="OGZ05725.1"/>
    <property type="molecule type" value="Genomic_DNA"/>
</dbReference>
<keyword evidence="2" id="KW-0813">Transport</keyword>
<keyword evidence="6 7" id="KW-0472">Membrane</keyword>
<comment type="subcellular location">
    <subcellularLocation>
        <location evidence="1">Cell membrane</location>
        <topology evidence="1">Multi-pass membrane protein</topology>
    </subcellularLocation>
</comment>
<dbReference type="Pfam" id="PF07690">
    <property type="entry name" value="MFS_1"/>
    <property type="match status" value="1"/>
</dbReference>
<keyword evidence="3" id="KW-1003">Cell membrane</keyword>